<evidence type="ECO:0000313" key="2">
    <source>
        <dbReference type="EMBL" id="CAD7398246.1"/>
    </source>
</evidence>
<accession>A0A7R9CKI8</accession>
<evidence type="ECO:0000256" key="1">
    <source>
        <dbReference type="SAM" id="MobiDB-lite"/>
    </source>
</evidence>
<feature type="compositionally biased region" description="Basic and acidic residues" evidence="1">
    <location>
        <begin position="96"/>
        <end position="109"/>
    </location>
</feature>
<dbReference type="AlphaFoldDB" id="A0A7R9CKI8"/>
<protein>
    <submittedName>
        <fullName evidence="2">Uncharacterized protein</fullName>
    </submittedName>
</protein>
<reference evidence="2" key="1">
    <citation type="submission" date="2020-11" db="EMBL/GenBank/DDBJ databases">
        <authorList>
            <person name="Tran Van P."/>
        </authorList>
    </citation>
    <scope>NUCLEOTIDE SEQUENCE</scope>
</reference>
<dbReference type="EMBL" id="OD000578">
    <property type="protein sequence ID" value="CAD7398246.1"/>
    <property type="molecule type" value="Genomic_DNA"/>
</dbReference>
<organism evidence="2">
    <name type="scientific">Timema poppense</name>
    <name type="common">Walking stick</name>
    <dbReference type="NCBI Taxonomy" id="170557"/>
    <lineage>
        <taxon>Eukaryota</taxon>
        <taxon>Metazoa</taxon>
        <taxon>Ecdysozoa</taxon>
        <taxon>Arthropoda</taxon>
        <taxon>Hexapoda</taxon>
        <taxon>Insecta</taxon>
        <taxon>Pterygota</taxon>
        <taxon>Neoptera</taxon>
        <taxon>Polyneoptera</taxon>
        <taxon>Phasmatodea</taxon>
        <taxon>Timematodea</taxon>
        <taxon>Timematoidea</taxon>
        <taxon>Timematidae</taxon>
        <taxon>Timema</taxon>
    </lineage>
</organism>
<sequence length="166" mass="18114">MMLEMSLVYWLSITRLLEDDTSSCSEGRESPLTSGEGVGVTVIVDSEEATDIEDTLGETQNKMTDSTDAVEEVCVGQLQGSPRGHVRTPSDVSAAQEEKQSHPNTDKKSVKTILSQLLPSTSGTAALQLENDKPTKLLISISSLSDELTRSSEYKYLQRPSKYTKV</sequence>
<feature type="region of interest" description="Disordered" evidence="1">
    <location>
        <begin position="77"/>
        <end position="109"/>
    </location>
</feature>
<name>A0A7R9CKI8_TIMPO</name>
<proteinExistence type="predicted"/>
<gene>
    <name evidence="2" type="ORF">TPSB3V08_LOCUS1585</name>
</gene>